<comment type="caution">
    <text evidence="1">The sequence shown here is derived from an EMBL/GenBank/DDBJ whole genome shotgun (WGS) entry which is preliminary data.</text>
</comment>
<name>A0A918Q9I5_9ACTN</name>
<evidence type="ECO:0000313" key="1">
    <source>
        <dbReference type="EMBL" id="GGZ38933.1"/>
    </source>
</evidence>
<proteinExistence type="predicted"/>
<accession>A0A918Q9I5</accession>
<gene>
    <name evidence="1" type="ORF">GCM10010387_36430</name>
</gene>
<evidence type="ECO:0000313" key="2">
    <source>
        <dbReference type="Proteomes" id="UP000630936"/>
    </source>
</evidence>
<protein>
    <submittedName>
        <fullName evidence="1">Uncharacterized protein</fullName>
    </submittedName>
</protein>
<dbReference type="Proteomes" id="UP000630936">
    <property type="component" value="Unassembled WGS sequence"/>
</dbReference>
<organism evidence="1 2">
    <name type="scientific">Streptomyces inusitatus</name>
    <dbReference type="NCBI Taxonomy" id="68221"/>
    <lineage>
        <taxon>Bacteria</taxon>
        <taxon>Bacillati</taxon>
        <taxon>Actinomycetota</taxon>
        <taxon>Actinomycetes</taxon>
        <taxon>Kitasatosporales</taxon>
        <taxon>Streptomycetaceae</taxon>
        <taxon>Streptomyces</taxon>
    </lineage>
</organism>
<dbReference type="RefSeq" id="WP_190124164.1">
    <property type="nucleotide sequence ID" value="NZ_BMWG01000010.1"/>
</dbReference>
<sequence length="89" mass="9755">MSILTEIVAGVRVDLRARMAEVRPEILRRRAESRNARMTPEAVGAVLQRRAEIAAGREKLAGGAAMVLTDGLDRPYEAIPDYTKPLCPP</sequence>
<reference evidence="1" key="1">
    <citation type="journal article" date="2014" name="Int. J. Syst. Evol. Microbiol.">
        <title>Complete genome sequence of Corynebacterium casei LMG S-19264T (=DSM 44701T), isolated from a smear-ripened cheese.</title>
        <authorList>
            <consortium name="US DOE Joint Genome Institute (JGI-PGF)"/>
            <person name="Walter F."/>
            <person name="Albersmeier A."/>
            <person name="Kalinowski J."/>
            <person name="Ruckert C."/>
        </authorList>
    </citation>
    <scope>NUCLEOTIDE SEQUENCE</scope>
    <source>
        <strain evidence="1">JCM 4988</strain>
    </source>
</reference>
<keyword evidence="2" id="KW-1185">Reference proteome</keyword>
<reference evidence="1" key="2">
    <citation type="submission" date="2020-09" db="EMBL/GenBank/DDBJ databases">
        <authorList>
            <person name="Sun Q."/>
            <person name="Ohkuma M."/>
        </authorList>
    </citation>
    <scope>NUCLEOTIDE SEQUENCE</scope>
    <source>
        <strain evidence="1">JCM 4988</strain>
    </source>
</reference>
<dbReference type="EMBL" id="BMWG01000010">
    <property type="protein sequence ID" value="GGZ38933.1"/>
    <property type="molecule type" value="Genomic_DNA"/>
</dbReference>
<dbReference type="AlphaFoldDB" id="A0A918Q9I5"/>